<dbReference type="Proteomes" id="UP000736384">
    <property type="component" value="Unassembled WGS sequence"/>
</dbReference>
<proteinExistence type="predicted"/>
<gene>
    <name evidence="2" type="ORF">HA520_13730</name>
</gene>
<keyword evidence="1" id="KW-1133">Transmembrane helix</keyword>
<feature type="transmembrane region" description="Helical" evidence="1">
    <location>
        <begin position="216"/>
        <end position="235"/>
    </location>
</feature>
<feature type="transmembrane region" description="Helical" evidence="1">
    <location>
        <begin position="176"/>
        <end position="196"/>
    </location>
</feature>
<feature type="transmembrane region" description="Helical" evidence="1">
    <location>
        <begin position="123"/>
        <end position="147"/>
    </location>
</feature>
<reference evidence="2" key="1">
    <citation type="submission" date="2020-03" db="EMBL/GenBank/DDBJ databases">
        <title>Genome assembly of Azotobacter chroococcum W5.</title>
        <authorList>
            <person name="Kannepalli A."/>
        </authorList>
    </citation>
    <scope>NUCLEOTIDE SEQUENCE</scope>
    <source>
        <strain evidence="2">W5</strain>
    </source>
</reference>
<feature type="transmembrane region" description="Helical" evidence="1">
    <location>
        <begin position="355"/>
        <end position="376"/>
    </location>
</feature>
<accession>A0AA43Z7P9</accession>
<dbReference type="AlphaFoldDB" id="A0AA43Z7P9"/>
<organism evidence="2 3">
    <name type="scientific">Azotobacter chroococcum</name>
    <dbReference type="NCBI Taxonomy" id="353"/>
    <lineage>
        <taxon>Bacteria</taxon>
        <taxon>Pseudomonadati</taxon>
        <taxon>Pseudomonadota</taxon>
        <taxon>Gammaproteobacteria</taxon>
        <taxon>Pseudomonadales</taxon>
        <taxon>Pseudomonadaceae</taxon>
        <taxon>Azotobacter</taxon>
    </lineage>
</organism>
<feature type="transmembrane region" description="Helical" evidence="1">
    <location>
        <begin position="247"/>
        <end position="270"/>
    </location>
</feature>
<dbReference type="RefSeq" id="WP_165893068.1">
    <property type="nucleotide sequence ID" value="NZ_JAAPAP010000010.1"/>
</dbReference>
<name>A0AA43Z7P9_9GAMM</name>
<keyword evidence="1" id="KW-0472">Membrane</keyword>
<evidence type="ECO:0000256" key="1">
    <source>
        <dbReference type="SAM" id="Phobius"/>
    </source>
</evidence>
<evidence type="ECO:0000313" key="2">
    <source>
        <dbReference type="EMBL" id="NHN78326.1"/>
    </source>
</evidence>
<comment type="caution">
    <text evidence="2">The sequence shown here is derived from an EMBL/GenBank/DDBJ whole genome shotgun (WGS) entry which is preliminary data.</text>
</comment>
<feature type="transmembrane region" description="Helical" evidence="1">
    <location>
        <begin position="319"/>
        <end position="343"/>
    </location>
</feature>
<feature type="transmembrane region" description="Helical" evidence="1">
    <location>
        <begin position="9"/>
        <end position="27"/>
    </location>
</feature>
<dbReference type="EMBL" id="JAAPAP010000010">
    <property type="protein sequence ID" value="NHN78326.1"/>
    <property type="molecule type" value="Genomic_DNA"/>
</dbReference>
<sequence>MKKLSKREFSLLYLLTYATVAMFFFVFDPQGTSSTAYGSGGGRYADRVDSFSEYIVRNTIKRNVLNNNELSLLPILTKGYNNEDYNYYPDGYQKYYSNPILQTIPATIIAKTLKLNTEKKLDIFFNMLRLINAFLLATSVTCLYFIFCRAHGLNMEFMAPLLAGCSSGFILFSQNLYFASFLIIAPALLAATQLTIRGNFNKSMIAFLGVLYFLRGYEFATILALLTAFSIAIFTPGDIQTKAKSSALGFMMICLAFLISIMIHMAFVWADDRSWSLVDVTRQTFANVRHRTASTSGVPFPFSTKFLATMNERWEHSAFSISSSGLIISEFTIIMLMMIGLIIRLGKLSITERLIYLYGFLGYASWYICAYQHIMWHHMYDWYIFSLTIGLSFSLLLLLYGSIVTQHIHSMYLILQKKG</sequence>
<keyword evidence="1" id="KW-0812">Transmembrane</keyword>
<evidence type="ECO:0000313" key="3">
    <source>
        <dbReference type="Proteomes" id="UP000736384"/>
    </source>
</evidence>
<protein>
    <submittedName>
        <fullName evidence="2">Uncharacterized protein</fullName>
    </submittedName>
</protein>
<feature type="transmembrane region" description="Helical" evidence="1">
    <location>
        <begin position="382"/>
        <end position="403"/>
    </location>
</feature>